<organism evidence="2 3">
    <name type="scientific">Glossina austeni</name>
    <name type="common">Savannah tsetse fly</name>
    <dbReference type="NCBI Taxonomy" id="7395"/>
    <lineage>
        <taxon>Eukaryota</taxon>
        <taxon>Metazoa</taxon>
        <taxon>Ecdysozoa</taxon>
        <taxon>Arthropoda</taxon>
        <taxon>Hexapoda</taxon>
        <taxon>Insecta</taxon>
        <taxon>Pterygota</taxon>
        <taxon>Neoptera</taxon>
        <taxon>Endopterygota</taxon>
        <taxon>Diptera</taxon>
        <taxon>Brachycera</taxon>
        <taxon>Muscomorpha</taxon>
        <taxon>Hippoboscoidea</taxon>
        <taxon>Glossinidae</taxon>
        <taxon>Glossina</taxon>
    </lineage>
</organism>
<evidence type="ECO:0000313" key="3">
    <source>
        <dbReference type="Proteomes" id="UP000078200"/>
    </source>
</evidence>
<name>A0A1A9VTQ6_GLOAU</name>
<evidence type="ECO:0000256" key="1">
    <source>
        <dbReference type="SAM" id="MobiDB-lite"/>
    </source>
</evidence>
<proteinExistence type="predicted"/>
<sequence length="258" mass="28069">MATLCISKTNTTSLTSEPIKVNKFFNNSSSYQSKIQQLISLSFTSWNFLFITFILSISKLCTIAAAESPHQTGAAHHPTNAPNFLMTNGSALLEKLNAFRVNTLGPPTNKNKTSTAASSATENNLTVSSSSGGGGVNGVGSAANGTAFFGNKVFMNMDIKFLNVSGKIGTRLGIGKSQLIYLLNAFAFTYQHIQYTINIIDERYAPAQPAALKTFPSVCNTRKRVSFAKIPFPYICMHVQYVLYGLPDCLFVSWTIIF</sequence>
<feature type="compositionally biased region" description="Polar residues" evidence="1">
    <location>
        <begin position="105"/>
        <end position="126"/>
    </location>
</feature>
<feature type="region of interest" description="Disordered" evidence="1">
    <location>
        <begin position="104"/>
        <end position="131"/>
    </location>
</feature>
<dbReference type="AlphaFoldDB" id="A0A1A9VTQ6"/>
<dbReference type="EnsemblMetazoa" id="GAUT047252-RA">
    <property type="protein sequence ID" value="GAUT047252-PA"/>
    <property type="gene ID" value="GAUT047252"/>
</dbReference>
<dbReference type="Proteomes" id="UP000078200">
    <property type="component" value="Unassembled WGS sequence"/>
</dbReference>
<keyword evidence="3" id="KW-1185">Reference proteome</keyword>
<reference evidence="2" key="1">
    <citation type="submission" date="2020-05" db="UniProtKB">
        <authorList>
            <consortium name="EnsemblMetazoa"/>
        </authorList>
    </citation>
    <scope>IDENTIFICATION</scope>
    <source>
        <strain evidence="2">TTRI</strain>
    </source>
</reference>
<dbReference type="STRING" id="7395.A0A1A9VTQ6"/>
<evidence type="ECO:0000313" key="2">
    <source>
        <dbReference type="EnsemblMetazoa" id="GAUT047252-PA"/>
    </source>
</evidence>
<accession>A0A1A9VTQ6</accession>
<protein>
    <submittedName>
        <fullName evidence="2">Uncharacterized protein</fullName>
    </submittedName>
</protein>
<dbReference type="VEuPathDB" id="VectorBase:GAUT047252"/>